<proteinExistence type="predicted"/>
<sequence length="368" mass="38751">MIERTYLGLLFVLFAGCADAGGHVAKHESADNLTRTAAALPRLIVASKSGVRIWDDATNIGSDVPPSATLAGIDGQPNGVAVDGDTLLVTSSGASSAVHRFAGASTLADGALPESTVPTSAFGGTLHADNTEVDGRGSLWIQSGLRIQVLPRNATAPRASFTHPSANLEGMAYDEATDTLFSGQGEGEGLLAFGQASSRTGEVTRDYVVVPRTLWHLKIAGGRLFASSYSSPVRIWNDISAVTGPKAPDLEIAGLCDEGGVHGEIRYLTVQNDTLVVLHQAWINNALVEKACIFRDAHALTGLRAPDAVARGLDSTVYYDKAQLTQDGHLFVRDETGIVVFKDATTAPVLVTRLTRGTTDAVDFEVLE</sequence>
<evidence type="ECO:0008006" key="3">
    <source>
        <dbReference type="Google" id="ProtNLM"/>
    </source>
</evidence>
<dbReference type="RefSeq" id="WP_394836842.1">
    <property type="nucleotide sequence ID" value="NZ_CP089929.1"/>
</dbReference>
<dbReference type="EMBL" id="CP089983">
    <property type="protein sequence ID" value="WXB07182.1"/>
    <property type="molecule type" value="Genomic_DNA"/>
</dbReference>
<keyword evidence="2" id="KW-1185">Reference proteome</keyword>
<evidence type="ECO:0000313" key="2">
    <source>
        <dbReference type="Proteomes" id="UP001374803"/>
    </source>
</evidence>
<name>A0ABZ2LEK2_9BACT</name>
<protein>
    <recommendedName>
        <fullName evidence="3">Phytase-like domain-containing protein</fullName>
    </recommendedName>
</protein>
<reference evidence="1" key="1">
    <citation type="submission" date="2021-12" db="EMBL/GenBank/DDBJ databases">
        <title>Discovery of the Pendulisporaceae a myxobacterial family with distinct sporulation behavior and unique specialized metabolism.</title>
        <authorList>
            <person name="Garcia R."/>
            <person name="Popoff A."/>
            <person name="Bader C.D."/>
            <person name="Loehr J."/>
            <person name="Walesch S."/>
            <person name="Walt C."/>
            <person name="Boldt J."/>
            <person name="Bunk B."/>
            <person name="Haeckl F.J.F.P.J."/>
            <person name="Gunesch A.P."/>
            <person name="Birkelbach J."/>
            <person name="Nuebel U."/>
            <person name="Pietschmann T."/>
            <person name="Bach T."/>
            <person name="Mueller R."/>
        </authorList>
    </citation>
    <scope>NUCLEOTIDE SEQUENCE</scope>
    <source>
        <strain evidence="1">MSr11367</strain>
    </source>
</reference>
<accession>A0ABZ2LEK2</accession>
<dbReference type="Proteomes" id="UP001374803">
    <property type="component" value="Chromosome"/>
</dbReference>
<dbReference type="PROSITE" id="PS51257">
    <property type="entry name" value="PROKAR_LIPOPROTEIN"/>
    <property type="match status" value="1"/>
</dbReference>
<organism evidence="1 2">
    <name type="scientific">Pendulispora rubella</name>
    <dbReference type="NCBI Taxonomy" id="2741070"/>
    <lineage>
        <taxon>Bacteria</taxon>
        <taxon>Pseudomonadati</taxon>
        <taxon>Myxococcota</taxon>
        <taxon>Myxococcia</taxon>
        <taxon>Myxococcales</taxon>
        <taxon>Sorangiineae</taxon>
        <taxon>Pendulisporaceae</taxon>
        <taxon>Pendulispora</taxon>
    </lineage>
</organism>
<dbReference type="SUPFAM" id="SSF75011">
    <property type="entry name" value="3-carboxy-cis,cis-mucoante lactonizing enzyme"/>
    <property type="match status" value="1"/>
</dbReference>
<gene>
    <name evidence="1" type="ORF">LVJ94_08025</name>
</gene>
<evidence type="ECO:0000313" key="1">
    <source>
        <dbReference type="EMBL" id="WXB07182.1"/>
    </source>
</evidence>